<dbReference type="CDD" id="cd02142">
    <property type="entry name" value="McbC_SagB-like_oxidoreductase"/>
    <property type="match status" value="1"/>
</dbReference>
<dbReference type="PANTHER" id="PTHR43745">
    <property type="entry name" value="NITROREDUCTASE MJ1384-RELATED"/>
    <property type="match status" value="1"/>
</dbReference>
<dbReference type="InterPro" id="IPR020051">
    <property type="entry name" value="SagB-type_dehydrogenase"/>
</dbReference>
<dbReference type="KEGG" id="cdrk:B9W14_09205"/>
<dbReference type="InterPro" id="IPR052544">
    <property type="entry name" value="Bacteriocin_Proc_Enz"/>
</dbReference>
<proteinExistence type="predicted"/>
<evidence type="ECO:0000259" key="1">
    <source>
        <dbReference type="Pfam" id="PF00881"/>
    </source>
</evidence>
<feature type="domain" description="Nitroreductase" evidence="1">
    <location>
        <begin position="64"/>
        <end position="248"/>
    </location>
</feature>
<dbReference type="Pfam" id="PF00881">
    <property type="entry name" value="Nitroreductase"/>
    <property type="match status" value="1"/>
</dbReference>
<sequence length="252" mass="28837">MNKSKLQRELLKAKFSLLKDIKTDQKQKLPQPLIQKSVKEDEEIIILPKVDRNVIVKKDIFDCIMDRSSKRVYTEESLSLEELSFLLWSTQGVKKVVGKVNFATFRTVPSGGARHPFETYLVINRVEGLKKGVYRYLPLEHKIVFLFDKNDMEEEVTEAVSGQKFIASSAVVFIWSCIPYRSEWRYDVAAHKTILQDSGHLCENLYLACEAIGCGTCAIGDYNQEIIDKFLMLDGEEEFVIYAAPVGKVKNE</sequence>
<dbReference type="InterPro" id="IPR000415">
    <property type="entry name" value="Nitroreductase-like"/>
</dbReference>
<evidence type="ECO:0000313" key="3">
    <source>
        <dbReference type="Proteomes" id="UP000244910"/>
    </source>
</evidence>
<dbReference type="EMBL" id="CP020953">
    <property type="protein sequence ID" value="AWI04661.1"/>
    <property type="molecule type" value="Genomic_DNA"/>
</dbReference>
<dbReference type="NCBIfam" id="TIGR03605">
    <property type="entry name" value="antibiot_sagB"/>
    <property type="match status" value="1"/>
</dbReference>
<dbReference type="GO" id="GO:0016491">
    <property type="term" value="F:oxidoreductase activity"/>
    <property type="evidence" value="ECO:0007669"/>
    <property type="project" value="InterPro"/>
</dbReference>
<evidence type="ECO:0000313" key="2">
    <source>
        <dbReference type="EMBL" id="AWI04661.1"/>
    </source>
</evidence>
<protein>
    <recommendedName>
        <fullName evidence="1">Nitroreductase domain-containing protein</fullName>
    </recommendedName>
</protein>
<dbReference type="PANTHER" id="PTHR43745:SF2">
    <property type="entry name" value="NITROREDUCTASE MJ1384-RELATED"/>
    <property type="match status" value="1"/>
</dbReference>
<dbReference type="Proteomes" id="UP000244910">
    <property type="component" value="Chromosome"/>
</dbReference>
<gene>
    <name evidence="2" type="ORF">B9W14_09205</name>
</gene>
<organism evidence="2 3">
    <name type="scientific">Clostridium drakei</name>
    <dbReference type="NCBI Taxonomy" id="332101"/>
    <lineage>
        <taxon>Bacteria</taxon>
        <taxon>Bacillati</taxon>
        <taxon>Bacillota</taxon>
        <taxon>Clostridia</taxon>
        <taxon>Eubacteriales</taxon>
        <taxon>Clostridiaceae</taxon>
        <taxon>Clostridium</taxon>
    </lineage>
</organism>
<dbReference type="InterPro" id="IPR029479">
    <property type="entry name" value="Nitroreductase"/>
</dbReference>
<accession>A0A2U8DQA6</accession>
<dbReference type="AlphaFoldDB" id="A0A2U8DQA6"/>
<dbReference type="OrthoDB" id="9801593at2"/>
<dbReference type="Gene3D" id="3.40.109.10">
    <property type="entry name" value="NADH Oxidase"/>
    <property type="match status" value="1"/>
</dbReference>
<name>A0A2U8DQA6_9CLOT</name>
<reference evidence="3" key="1">
    <citation type="submission" date="2017-04" db="EMBL/GenBank/DDBJ databases">
        <authorList>
            <person name="Song Y."/>
            <person name="Cho B.-K."/>
        </authorList>
    </citation>
    <scope>NUCLEOTIDE SEQUENCE [LARGE SCALE GENOMIC DNA]</scope>
    <source>
        <strain evidence="3">SL1</strain>
    </source>
</reference>
<dbReference type="SUPFAM" id="SSF55469">
    <property type="entry name" value="FMN-dependent nitroreductase-like"/>
    <property type="match status" value="1"/>
</dbReference>
<dbReference type="RefSeq" id="WP_032075465.1">
    <property type="nucleotide sequence ID" value="NZ_CP020953.1"/>
</dbReference>
<keyword evidence="3" id="KW-1185">Reference proteome</keyword>